<dbReference type="InterPro" id="IPR044668">
    <property type="entry name" value="PuuD-like"/>
</dbReference>
<dbReference type="GO" id="GO:0005829">
    <property type="term" value="C:cytosol"/>
    <property type="evidence" value="ECO:0007669"/>
    <property type="project" value="TreeGrafter"/>
</dbReference>
<dbReference type="Pfam" id="PF07722">
    <property type="entry name" value="Peptidase_C26"/>
    <property type="match status" value="1"/>
</dbReference>
<sequence>MVSNGSERPVIGVTTYLERARFGLWDTDAAVLHKSYVDCVYAAGGNPVLLSPVGDWRAETIGWLDGLVLAGGADIDPVRYGQLPHPTTGNPSTARDSAELALIDAARRLDLPVLAVCRGAQLLNVALGGTLHQHTPDVVGTVEHLPSLGVFGDVEITVEPGSRLAEIVGESAVVRCHHHQSLDQLGDGLRVTARAADGTVEGVELDGARFCLGVQAHPEQNTDDVRLFAALVRAAGQGGTP</sequence>
<dbReference type="RefSeq" id="WP_130346409.1">
    <property type="nucleotide sequence ID" value="NZ_SGWQ01000008.1"/>
</dbReference>
<keyword evidence="1" id="KW-0315">Glutamine amidotransferase</keyword>
<organism evidence="1 2">
    <name type="scientific">Herbihabitans rhizosphaerae</name>
    <dbReference type="NCBI Taxonomy" id="1872711"/>
    <lineage>
        <taxon>Bacteria</taxon>
        <taxon>Bacillati</taxon>
        <taxon>Actinomycetota</taxon>
        <taxon>Actinomycetes</taxon>
        <taxon>Pseudonocardiales</taxon>
        <taxon>Pseudonocardiaceae</taxon>
        <taxon>Herbihabitans</taxon>
    </lineage>
</organism>
<accession>A0A4Q7KJ12</accession>
<dbReference type="PROSITE" id="PS51273">
    <property type="entry name" value="GATASE_TYPE_1"/>
    <property type="match status" value="1"/>
</dbReference>
<dbReference type="GO" id="GO:0006598">
    <property type="term" value="P:polyamine catabolic process"/>
    <property type="evidence" value="ECO:0007669"/>
    <property type="project" value="TreeGrafter"/>
</dbReference>
<dbReference type="CDD" id="cd01745">
    <property type="entry name" value="GATase1_2"/>
    <property type="match status" value="1"/>
</dbReference>
<keyword evidence="1" id="KW-0808">Transferase</keyword>
<dbReference type="InterPro" id="IPR029062">
    <property type="entry name" value="Class_I_gatase-like"/>
</dbReference>
<dbReference type="AlphaFoldDB" id="A0A4Q7KJ12"/>
<protein>
    <submittedName>
        <fullName evidence="1">Anthranilate synthase component 2/putative glutamine amidotransferase</fullName>
    </submittedName>
</protein>
<dbReference type="SUPFAM" id="SSF52317">
    <property type="entry name" value="Class I glutamine amidotransferase-like"/>
    <property type="match status" value="1"/>
</dbReference>
<dbReference type="PANTHER" id="PTHR43235">
    <property type="entry name" value="GLUTAMINE AMIDOTRANSFERASE PB2B2.05-RELATED"/>
    <property type="match status" value="1"/>
</dbReference>
<dbReference type="InterPro" id="IPR011697">
    <property type="entry name" value="Peptidase_C26"/>
</dbReference>
<evidence type="ECO:0000313" key="1">
    <source>
        <dbReference type="EMBL" id="RZS34938.1"/>
    </source>
</evidence>
<name>A0A4Q7KJ12_9PSEU</name>
<dbReference type="OrthoDB" id="9813383at2"/>
<dbReference type="Gene3D" id="3.40.50.880">
    <property type="match status" value="1"/>
</dbReference>
<evidence type="ECO:0000313" key="2">
    <source>
        <dbReference type="Proteomes" id="UP000294257"/>
    </source>
</evidence>
<dbReference type="PANTHER" id="PTHR43235:SF1">
    <property type="entry name" value="GLUTAMINE AMIDOTRANSFERASE PB2B2.05-RELATED"/>
    <property type="match status" value="1"/>
</dbReference>
<proteinExistence type="predicted"/>
<gene>
    <name evidence="1" type="ORF">EV193_108288</name>
</gene>
<dbReference type="GO" id="GO:0033969">
    <property type="term" value="F:gamma-glutamyl-gamma-aminobutyrate hydrolase activity"/>
    <property type="evidence" value="ECO:0007669"/>
    <property type="project" value="TreeGrafter"/>
</dbReference>
<dbReference type="EMBL" id="SGWQ01000008">
    <property type="protein sequence ID" value="RZS34938.1"/>
    <property type="molecule type" value="Genomic_DNA"/>
</dbReference>
<comment type="caution">
    <text evidence="1">The sequence shown here is derived from an EMBL/GenBank/DDBJ whole genome shotgun (WGS) entry which is preliminary data.</text>
</comment>
<dbReference type="Proteomes" id="UP000294257">
    <property type="component" value="Unassembled WGS sequence"/>
</dbReference>
<keyword evidence="2" id="KW-1185">Reference proteome</keyword>
<reference evidence="1 2" key="1">
    <citation type="submission" date="2019-02" db="EMBL/GenBank/DDBJ databases">
        <title>Genomic Encyclopedia of Type Strains, Phase IV (KMG-IV): sequencing the most valuable type-strain genomes for metagenomic binning, comparative biology and taxonomic classification.</title>
        <authorList>
            <person name="Goeker M."/>
        </authorList>
    </citation>
    <scope>NUCLEOTIDE SEQUENCE [LARGE SCALE GENOMIC DNA]</scope>
    <source>
        <strain evidence="1 2">DSM 101727</strain>
    </source>
</reference>
<dbReference type="GO" id="GO:0016740">
    <property type="term" value="F:transferase activity"/>
    <property type="evidence" value="ECO:0007669"/>
    <property type="project" value="UniProtKB-KW"/>
</dbReference>